<dbReference type="AlphaFoldDB" id="A0A9P0AG71"/>
<dbReference type="EMBL" id="OU963867">
    <property type="protein sequence ID" value="CAH0392165.1"/>
    <property type="molecule type" value="Genomic_DNA"/>
</dbReference>
<name>A0A9P0AG71_BEMTA</name>
<organism evidence="2 3">
    <name type="scientific">Bemisia tabaci</name>
    <name type="common">Sweetpotato whitefly</name>
    <name type="synonym">Aleurodes tabaci</name>
    <dbReference type="NCBI Taxonomy" id="7038"/>
    <lineage>
        <taxon>Eukaryota</taxon>
        <taxon>Metazoa</taxon>
        <taxon>Ecdysozoa</taxon>
        <taxon>Arthropoda</taxon>
        <taxon>Hexapoda</taxon>
        <taxon>Insecta</taxon>
        <taxon>Pterygota</taxon>
        <taxon>Neoptera</taxon>
        <taxon>Paraneoptera</taxon>
        <taxon>Hemiptera</taxon>
        <taxon>Sternorrhyncha</taxon>
        <taxon>Aleyrodoidea</taxon>
        <taxon>Aleyrodidae</taxon>
        <taxon>Aleyrodinae</taxon>
        <taxon>Bemisia</taxon>
    </lineage>
</organism>
<evidence type="ECO:0000313" key="2">
    <source>
        <dbReference type="EMBL" id="CAH0392165.1"/>
    </source>
</evidence>
<evidence type="ECO:0000313" key="3">
    <source>
        <dbReference type="Proteomes" id="UP001152759"/>
    </source>
</evidence>
<keyword evidence="3" id="KW-1185">Reference proteome</keyword>
<protein>
    <submittedName>
        <fullName evidence="2">Uncharacterized protein</fullName>
    </submittedName>
</protein>
<gene>
    <name evidence="2" type="ORF">BEMITA_LOCUS10711</name>
</gene>
<feature type="region of interest" description="Disordered" evidence="1">
    <location>
        <begin position="485"/>
        <end position="523"/>
    </location>
</feature>
<feature type="region of interest" description="Disordered" evidence="1">
    <location>
        <begin position="1"/>
        <end position="22"/>
    </location>
</feature>
<reference evidence="2" key="1">
    <citation type="submission" date="2021-12" db="EMBL/GenBank/DDBJ databases">
        <authorList>
            <person name="King R."/>
        </authorList>
    </citation>
    <scope>NUCLEOTIDE SEQUENCE</scope>
</reference>
<accession>A0A9P0AG71</accession>
<dbReference type="Proteomes" id="UP001152759">
    <property type="component" value="Chromosome 6"/>
</dbReference>
<proteinExistence type="predicted"/>
<feature type="compositionally biased region" description="Polar residues" evidence="1">
    <location>
        <begin position="513"/>
        <end position="523"/>
    </location>
</feature>
<sequence>MDDEAPKFPEGGMTGEAHALLNPDRSREPGSVLFRQDVFASILATAELASPGVSHRVSIQDYVSIVNSANITHVIMYLVLNTQLCPARKLFYVSNGDPSWDVGSLINSIRLDFQVTHYVCATQKNLPIQEETSMFVSYKEGGTREVKPQSRDERGLQRRYVEGDDFNKLNRTAISFELEAEAVKQDFLKKKILASRKHYHTKKAMRSNLTPPLYLELANELALTTNVSGDVNDSPSLFILVVNAIDRHIGGVLPLTSLATRSWNAPILTWGFEGPFGINSPHHPPRFGNPMSIMSWLDTFPIEWGPVDYHTTADLRNEVVIQGPPNTRGWYASGGTPDYREVMMSTSPYSLKPYGALAMTIISQALTGFLPQGQPVFSYQTFAWDRTGLTPALIVPANPNPPIWDGMRRCFEPCTVQSFDWLSNTAYAPVLQEVVVGPQTLEALGTSMLDNAILFFGFAMALKVTHPAPPTTVVPLPGLKRRMGINFGPSISSDEPTPPPAKVALSDPPVPLQPSTGTNPSPN</sequence>
<evidence type="ECO:0000256" key="1">
    <source>
        <dbReference type="SAM" id="MobiDB-lite"/>
    </source>
</evidence>